<accession>A0AA41U0Q1</accession>
<comment type="caution">
    <text evidence="1">The sequence shown here is derived from an EMBL/GenBank/DDBJ whole genome shotgun (WGS) entry which is preliminary data.</text>
</comment>
<sequence length="154" mass="16856">MPTKLAVTIAPAGTRIDLRRGGPAQEITITMRNGNTVAYPRLAVMFQMEFMISHVKGADDQEGIVVERYDAKAGVWRNVPLRVANDAFPFSMVPGGSPLAKDEVRVERYRVSAKKEGPVGTADFMVEVVDPLSKSEDIDAARPGYKGYDLTART</sequence>
<evidence type="ECO:0000313" key="2">
    <source>
        <dbReference type="Proteomes" id="UP001165378"/>
    </source>
</evidence>
<dbReference type="Proteomes" id="UP001165378">
    <property type="component" value="Unassembled WGS sequence"/>
</dbReference>
<reference evidence="1" key="1">
    <citation type="submission" date="2022-01" db="EMBL/GenBank/DDBJ databases">
        <title>Genome-Based Taxonomic Classification of the Phylum Actinobacteria.</title>
        <authorList>
            <person name="Gao Y."/>
        </authorList>
    </citation>
    <scope>NUCLEOTIDE SEQUENCE</scope>
    <source>
        <strain evidence="1">KLBMP 8922</strain>
    </source>
</reference>
<protein>
    <submittedName>
        <fullName evidence="1">Uncharacterized protein</fullName>
    </submittedName>
</protein>
<proteinExistence type="predicted"/>
<keyword evidence="2" id="KW-1185">Reference proteome</keyword>
<name>A0AA41U0Q1_9ACTN</name>
<organism evidence="1 2">
    <name type="scientific">Yinghuangia soli</name>
    <dbReference type="NCBI Taxonomy" id="2908204"/>
    <lineage>
        <taxon>Bacteria</taxon>
        <taxon>Bacillati</taxon>
        <taxon>Actinomycetota</taxon>
        <taxon>Actinomycetes</taxon>
        <taxon>Kitasatosporales</taxon>
        <taxon>Streptomycetaceae</taxon>
        <taxon>Yinghuangia</taxon>
    </lineage>
</organism>
<evidence type="ECO:0000313" key="1">
    <source>
        <dbReference type="EMBL" id="MCF2530038.1"/>
    </source>
</evidence>
<dbReference type="AlphaFoldDB" id="A0AA41U0Q1"/>
<gene>
    <name evidence="1" type="ORF">LZ495_22845</name>
</gene>
<dbReference type="EMBL" id="JAKFHA010000014">
    <property type="protein sequence ID" value="MCF2530038.1"/>
    <property type="molecule type" value="Genomic_DNA"/>
</dbReference>
<dbReference type="RefSeq" id="WP_235054713.1">
    <property type="nucleotide sequence ID" value="NZ_JAKFHA010000014.1"/>
</dbReference>